<dbReference type="InterPro" id="IPR005543">
    <property type="entry name" value="PASTA_dom"/>
</dbReference>
<dbReference type="AlphaFoldDB" id="A0A0A8KXW6"/>
<dbReference type="PANTHER" id="PTHR30627:SF1">
    <property type="entry name" value="PEPTIDOGLYCAN D,D-TRANSPEPTIDASE FTSI"/>
    <property type="match status" value="1"/>
</dbReference>
<sequence length="633" mass="68814">MSKKNGRLISFLAIIAIFAGLIVARYFQLALAHDDKNFAQQDLSGERGQIVDRNGHVLAMDVPKYNVSIWRPNTKPDTFVGEIPELAKMLGISPQEIEAKYHDGSQNYFYIAKRCTAEQVQPVLDAQTQGKFKGVQVDEISGRLYPEGELASHLVGFTGEGNKGLDGIEIKYDEDLSPKPRKTRVTEDYSTISTQKTPKGNTVTLTIDANLQFMIEDIARKALADNKAENVMGLVMDVKSAEILAYVAEPGFDLNSYMDADEKTRRDNISLSSYEPGSVFKIFSMASILDTGAITPDTIFDCDGSYRRTLPNGQKIVIKDLGVYGKQNMAGILAHSSNAGVGYASDRISETDLYERLKAFGFGSKTGVGLSGENPGSLKPPERWSARSKPTIAIGQEVTVTALQMITAASAVANGGILLRPTTVKRIESADGDLLYNHSPEQVRRVVSEQTAKQMLAALETVSSMEGTGWRAKVKDLRMGVKTGTAQMIDPHTHAYSDTDYIASTLGIFPIEDPKIVVYIVIVKPKGASYLGGQIAAPVLREATEAVLSCIDIDRENSPLITHSNVVSLPQQQEAQIGSQMPDLTGYPKQALIPLLARKDIMVTVTGNGYVKTQDPVPGTTVTPGMKISLTLE</sequence>
<dbReference type="InterPro" id="IPR050515">
    <property type="entry name" value="Beta-lactam/transpept"/>
</dbReference>
<reference evidence="4" key="1">
    <citation type="journal article" date="2015" name="Res. Microbiol.">
        <title>New FeFe-hydrogenase genes identified in a metagenomic fosmid library from a municipal wastewater treatment plant as revealed by high-throughput sequencing.</title>
        <authorList>
            <person name="Tomazetto G."/>
            <person name="Wibberg D."/>
            <person name="Schluter A."/>
            <person name="Oliveira V.M."/>
        </authorList>
    </citation>
    <scope>NUCLEOTIDE SEQUENCE</scope>
    <source>
        <plasmid evidence="4">fosmid 7D</plasmid>
    </source>
</reference>
<feature type="domain" description="PASTA" evidence="3">
    <location>
        <begin position="573"/>
        <end position="633"/>
    </location>
</feature>
<dbReference type="Gene3D" id="3.90.1310.10">
    <property type="entry name" value="Penicillin-binding protein 2a (Domain 2)"/>
    <property type="match status" value="1"/>
</dbReference>
<protein>
    <submittedName>
        <fullName evidence="4">Peptidoglycan glycosyltransferase</fullName>
        <ecNumber evidence="4">2.4.1.129</ecNumber>
    </submittedName>
</protein>
<dbReference type="EC" id="2.4.1.129" evidence="4"/>
<dbReference type="GO" id="GO:0008658">
    <property type="term" value="F:penicillin binding"/>
    <property type="evidence" value="ECO:0007669"/>
    <property type="project" value="InterPro"/>
</dbReference>
<dbReference type="Pfam" id="PF03717">
    <property type="entry name" value="PBP_dimer"/>
    <property type="match status" value="1"/>
</dbReference>
<dbReference type="SUPFAM" id="SSF56519">
    <property type="entry name" value="Penicillin binding protein dimerisation domain"/>
    <property type="match status" value="1"/>
</dbReference>
<evidence type="ECO:0000256" key="1">
    <source>
        <dbReference type="ARBA" id="ARBA00004370"/>
    </source>
</evidence>
<proteinExistence type="predicted"/>
<dbReference type="CDD" id="cd06575">
    <property type="entry name" value="PASTA_Pbp2x-like_2"/>
    <property type="match status" value="1"/>
</dbReference>
<dbReference type="InterPro" id="IPR001460">
    <property type="entry name" value="PCN-bd_Tpept"/>
</dbReference>
<dbReference type="EMBL" id="HG796240">
    <property type="protein sequence ID" value="CDL65441.1"/>
    <property type="molecule type" value="Genomic_DNA"/>
</dbReference>
<dbReference type="InterPro" id="IPR036138">
    <property type="entry name" value="PBP_dimer_sf"/>
</dbReference>
<dbReference type="InterPro" id="IPR005311">
    <property type="entry name" value="PBP_dimer"/>
</dbReference>
<gene>
    <name evidence="4" type="ORF">WWTP_pFosmid_7D_0023</name>
</gene>
<dbReference type="PROSITE" id="PS51178">
    <property type="entry name" value="PASTA"/>
    <property type="match status" value="1"/>
</dbReference>
<comment type="subcellular location">
    <subcellularLocation>
        <location evidence="1">Membrane</location>
    </subcellularLocation>
</comment>
<dbReference type="GO" id="GO:0016757">
    <property type="term" value="F:glycosyltransferase activity"/>
    <property type="evidence" value="ECO:0007669"/>
    <property type="project" value="UniProtKB-KW"/>
</dbReference>
<keyword evidence="4" id="KW-0614">Plasmid</keyword>
<dbReference type="Pfam" id="PF00905">
    <property type="entry name" value="Transpeptidase"/>
    <property type="match status" value="1"/>
</dbReference>
<dbReference type="Gene3D" id="3.40.710.10">
    <property type="entry name" value="DD-peptidase/beta-lactamase superfamily"/>
    <property type="match status" value="1"/>
</dbReference>
<evidence type="ECO:0000256" key="2">
    <source>
        <dbReference type="ARBA" id="ARBA00023136"/>
    </source>
</evidence>
<dbReference type="SUPFAM" id="SSF54184">
    <property type="entry name" value="Penicillin-binding protein 2x (pbp-2x), c-terminal domain"/>
    <property type="match status" value="1"/>
</dbReference>
<geneLocation type="plasmid" evidence="4">
    <name>fosmid 7D</name>
</geneLocation>
<dbReference type="Gene3D" id="3.30.450.330">
    <property type="match status" value="1"/>
</dbReference>
<dbReference type="GO" id="GO:0071555">
    <property type="term" value="P:cell wall organization"/>
    <property type="evidence" value="ECO:0007669"/>
    <property type="project" value="TreeGrafter"/>
</dbReference>
<organism evidence="4">
    <name type="scientific">wastewater metagenome</name>
    <dbReference type="NCBI Taxonomy" id="527639"/>
    <lineage>
        <taxon>unclassified sequences</taxon>
        <taxon>metagenomes</taxon>
        <taxon>ecological metagenomes</taxon>
    </lineage>
</organism>
<dbReference type="Pfam" id="PF03793">
    <property type="entry name" value="PASTA"/>
    <property type="match status" value="1"/>
</dbReference>
<keyword evidence="2" id="KW-0472">Membrane</keyword>
<evidence type="ECO:0000259" key="3">
    <source>
        <dbReference type="PROSITE" id="PS51178"/>
    </source>
</evidence>
<dbReference type="SUPFAM" id="SSF56601">
    <property type="entry name" value="beta-lactamase/transpeptidase-like"/>
    <property type="match status" value="1"/>
</dbReference>
<dbReference type="InterPro" id="IPR012338">
    <property type="entry name" value="Beta-lactam/transpept-like"/>
</dbReference>
<dbReference type="SMART" id="SM00740">
    <property type="entry name" value="PASTA"/>
    <property type="match status" value="1"/>
</dbReference>
<keyword evidence="4" id="KW-0808">Transferase</keyword>
<dbReference type="GO" id="GO:0005886">
    <property type="term" value="C:plasma membrane"/>
    <property type="evidence" value="ECO:0007669"/>
    <property type="project" value="TreeGrafter"/>
</dbReference>
<accession>A0A0A8KXW6</accession>
<keyword evidence="4" id="KW-0328">Glycosyltransferase</keyword>
<name>A0A0A8KXW6_9ZZZZ</name>
<evidence type="ECO:0000313" key="4">
    <source>
        <dbReference type="EMBL" id="CDL65441.1"/>
    </source>
</evidence>
<dbReference type="PANTHER" id="PTHR30627">
    <property type="entry name" value="PEPTIDOGLYCAN D,D-TRANSPEPTIDASE"/>
    <property type="match status" value="1"/>
</dbReference>